<proteinExistence type="predicted"/>
<gene>
    <name evidence="1" type="ORF">Desgi_3253</name>
</gene>
<protein>
    <submittedName>
        <fullName evidence="1">Uncharacterized protein</fullName>
    </submittedName>
</protein>
<keyword evidence="2" id="KW-1185">Reference proteome</keyword>
<name>R4KPV4_9FIRM</name>
<dbReference type="AlphaFoldDB" id="R4KPV4"/>
<dbReference type="KEGG" id="dgi:Desgi_3253"/>
<accession>R4KPV4</accession>
<dbReference type="EMBL" id="CP003273">
    <property type="protein sequence ID" value="AGL02600.1"/>
    <property type="molecule type" value="Genomic_DNA"/>
</dbReference>
<reference evidence="1 2" key="1">
    <citation type="submission" date="2012-01" db="EMBL/GenBank/DDBJ databases">
        <title>Complete sequence of Desulfotomaculum gibsoniae DSM 7213.</title>
        <authorList>
            <consortium name="US DOE Joint Genome Institute"/>
            <person name="Lucas S."/>
            <person name="Han J."/>
            <person name="Lapidus A."/>
            <person name="Cheng J.-F."/>
            <person name="Goodwin L."/>
            <person name="Pitluck S."/>
            <person name="Peters L."/>
            <person name="Ovchinnikova G."/>
            <person name="Teshima H."/>
            <person name="Detter J.C."/>
            <person name="Han C."/>
            <person name="Tapia R."/>
            <person name="Land M."/>
            <person name="Hauser L."/>
            <person name="Kyrpides N."/>
            <person name="Ivanova N."/>
            <person name="Pagani I."/>
            <person name="Parshina S."/>
            <person name="Plugge C."/>
            <person name="Muyzer G."/>
            <person name="Kuever J."/>
            <person name="Ivanova A."/>
            <person name="Nazina T."/>
            <person name="Klenk H.-P."/>
            <person name="Brambilla E."/>
            <person name="Spring S."/>
            <person name="Stams A.F."/>
            <person name="Woyke T."/>
        </authorList>
    </citation>
    <scope>NUCLEOTIDE SEQUENCE [LARGE SCALE GENOMIC DNA]</scope>
    <source>
        <strain evidence="1 2">DSM 7213</strain>
    </source>
</reference>
<evidence type="ECO:0000313" key="2">
    <source>
        <dbReference type="Proteomes" id="UP000013520"/>
    </source>
</evidence>
<sequence length="33" mass="3753">MEFSLNEIHNQFAIMVLRAEAVAAVKKVFEPGY</sequence>
<dbReference type="Proteomes" id="UP000013520">
    <property type="component" value="Chromosome"/>
</dbReference>
<organism evidence="1 2">
    <name type="scientific">Desulfoscipio gibsoniae DSM 7213</name>
    <dbReference type="NCBI Taxonomy" id="767817"/>
    <lineage>
        <taxon>Bacteria</taxon>
        <taxon>Bacillati</taxon>
        <taxon>Bacillota</taxon>
        <taxon>Clostridia</taxon>
        <taxon>Eubacteriales</taxon>
        <taxon>Desulfallaceae</taxon>
        <taxon>Desulfoscipio</taxon>
    </lineage>
</organism>
<dbReference type="HOGENOM" id="CLU_3381533_0_0_9"/>
<evidence type="ECO:0000313" key="1">
    <source>
        <dbReference type="EMBL" id="AGL02600.1"/>
    </source>
</evidence>